<feature type="modified residue" description="N6-(pyridoxal phosphate)lysine" evidence="9">
    <location>
        <position position="42"/>
    </location>
</feature>
<dbReference type="NCBIfam" id="TIGR01136">
    <property type="entry name" value="cysKM"/>
    <property type="match status" value="1"/>
</dbReference>
<dbReference type="EMBL" id="CADCUY010000402">
    <property type="protein sequence ID" value="CAA9419957.1"/>
    <property type="molecule type" value="Genomic_DNA"/>
</dbReference>
<dbReference type="FunFam" id="3.40.50.1100:FF:000006">
    <property type="entry name" value="Cysteine synthase"/>
    <property type="match status" value="1"/>
</dbReference>
<keyword evidence="6 9" id="KW-0663">Pyridoxal phosphate</keyword>
<dbReference type="InterPro" id="IPR005859">
    <property type="entry name" value="CysK"/>
</dbReference>
<evidence type="ECO:0000256" key="4">
    <source>
        <dbReference type="ARBA" id="ARBA00022605"/>
    </source>
</evidence>
<dbReference type="PROSITE" id="PS00901">
    <property type="entry name" value="CYS_SYNTHASE"/>
    <property type="match status" value="1"/>
</dbReference>
<comment type="similarity">
    <text evidence="2 10">Belongs to the cysteine synthase/cystathionine beta-synthase family.</text>
</comment>
<evidence type="ECO:0000256" key="10">
    <source>
        <dbReference type="RuleBase" id="RU003985"/>
    </source>
</evidence>
<dbReference type="AlphaFoldDB" id="A0A6J4PUJ9"/>
<name>A0A6J4PUJ9_9ACTN</name>
<dbReference type="NCBIfam" id="TIGR01139">
    <property type="entry name" value="cysK"/>
    <property type="match status" value="1"/>
</dbReference>
<dbReference type="InterPro" id="IPR050214">
    <property type="entry name" value="Cys_Synth/Cystath_Beta-Synth"/>
</dbReference>
<evidence type="ECO:0000256" key="9">
    <source>
        <dbReference type="PIRSR" id="PIRSR605856-51"/>
    </source>
</evidence>
<evidence type="ECO:0000259" key="11">
    <source>
        <dbReference type="Pfam" id="PF00291"/>
    </source>
</evidence>
<dbReference type="Pfam" id="PF00291">
    <property type="entry name" value="PALP"/>
    <property type="match status" value="1"/>
</dbReference>
<dbReference type="CDD" id="cd01561">
    <property type="entry name" value="CBS_like"/>
    <property type="match status" value="1"/>
</dbReference>
<evidence type="ECO:0000256" key="5">
    <source>
        <dbReference type="ARBA" id="ARBA00022679"/>
    </source>
</evidence>
<comment type="cofactor">
    <cofactor evidence="1 9 10">
        <name>pyridoxal 5'-phosphate</name>
        <dbReference type="ChEBI" id="CHEBI:597326"/>
    </cofactor>
</comment>
<dbReference type="InterPro" id="IPR001926">
    <property type="entry name" value="TrpB-like_PALP"/>
</dbReference>
<proteinExistence type="inferred from homology"/>
<organism evidence="12">
    <name type="scientific">uncultured Quadrisphaera sp</name>
    <dbReference type="NCBI Taxonomy" id="904978"/>
    <lineage>
        <taxon>Bacteria</taxon>
        <taxon>Bacillati</taxon>
        <taxon>Actinomycetota</taxon>
        <taxon>Actinomycetes</taxon>
        <taxon>Kineosporiales</taxon>
        <taxon>Kineosporiaceae</taxon>
        <taxon>Quadrisphaera</taxon>
        <taxon>environmental samples</taxon>
    </lineage>
</organism>
<evidence type="ECO:0000256" key="3">
    <source>
        <dbReference type="ARBA" id="ARBA00012681"/>
    </source>
</evidence>
<dbReference type="PANTHER" id="PTHR10314">
    <property type="entry name" value="CYSTATHIONINE BETA-SYNTHASE"/>
    <property type="match status" value="1"/>
</dbReference>
<evidence type="ECO:0000256" key="8">
    <source>
        <dbReference type="ARBA" id="ARBA00047931"/>
    </source>
</evidence>
<evidence type="ECO:0000256" key="6">
    <source>
        <dbReference type="ARBA" id="ARBA00022898"/>
    </source>
</evidence>
<keyword evidence="4 10" id="KW-0028">Amino-acid biosynthesis</keyword>
<protein>
    <recommendedName>
        <fullName evidence="3 10">Cysteine synthase</fullName>
        <ecNumber evidence="3 10">2.5.1.47</ecNumber>
    </recommendedName>
</protein>
<dbReference type="GO" id="GO:0006535">
    <property type="term" value="P:cysteine biosynthetic process from serine"/>
    <property type="evidence" value="ECO:0007669"/>
    <property type="project" value="UniProtKB-UniRule"/>
</dbReference>
<keyword evidence="5 10" id="KW-0808">Transferase</keyword>
<dbReference type="Gene3D" id="3.40.50.1100">
    <property type="match status" value="2"/>
</dbReference>
<evidence type="ECO:0000313" key="12">
    <source>
        <dbReference type="EMBL" id="CAA9419957.1"/>
    </source>
</evidence>
<dbReference type="InterPro" id="IPR036052">
    <property type="entry name" value="TrpB-like_PALP_sf"/>
</dbReference>
<accession>A0A6J4PUJ9</accession>
<dbReference type="EC" id="2.5.1.47" evidence="3 10"/>
<sequence length="312" mass="33320">MRANSILDTIGDTPHVRLSRLFDDRVEVWMKVERANPGGSIKDRIALAMIEDAEQRGVLGPDSVIIEPTSGNTGVGLAMVAAVKGYPLVLVMPESMTVERRRLMAAYGARIELTPREKAMRGAIERAGELVAQTPGAWMPQQFENPANIEVHKRTSAQEVLRDFPEGFDVMITGVGTGGHVTGVSEVLKEHFPSLRTYAVEPAKSPVISGGAPSPHKLQGIGAGFVPKNLHTDTLDGVIQVSEEDAYAWAVRVARTEGIFVGPSSGASLAAVAQKLPDLPDGARVLTYCYDTGERYFSVEGLFAAEGGSGAP</sequence>
<comment type="catalytic activity">
    <reaction evidence="8 10">
        <text>O-acetyl-L-serine + hydrogen sulfide = L-cysteine + acetate</text>
        <dbReference type="Rhea" id="RHEA:14829"/>
        <dbReference type="ChEBI" id="CHEBI:29919"/>
        <dbReference type="ChEBI" id="CHEBI:30089"/>
        <dbReference type="ChEBI" id="CHEBI:35235"/>
        <dbReference type="ChEBI" id="CHEBI:58340"/>
        <dbReference type="EC" id="2.5.1.47"/>
    </reaction>
</comment>
<reference evidence="12" key="1">
    <citation type="submission" date="2020-02" db="EMBL/GenBank/DDBJ databases">
        <authorList>
            <person name="Meier V. D."/>
        </authorList>
    </citation>
    <scope>NUCLEOTIDE SEQUENCE</scope>
    <source>
        <strain evidence="12">AVDCRST_MAG35</strain>
    </source>
</reference>
<dbReference type="GO" id="GO:0004124">
    <property type="term" value="F:cysteine synthase activity"/>
    <property type="evidence" value="ECO:0007669"/>
    <property type="project" value="UniProtKB-UniRule"/>
</dbReference>
<dbReference type="SUPFAM" id="SSF53686">
    <property type="entry name" value="Tryptophan synthase beta subunit-like PLP-dependent enzymes"/>
    <property type="match status" value="1"/>
</dbReference>
<feature type="domain" description="Tryptophan synthase beta chain-like PALP" evidence="11">
    <location>
        <begin position="7"/>
        <end position="287"/>
    </location>
</feature>
<dbReference type="InterPro" id="IPR005856">
    <property type="entry name" value="Cys_synth"/>
</dbReference>
<dbReference type="InterPro" id="IPR001216">
    <property type="entry name" value="P-phosphate_BS"/>
</dbReference>
<evidence type="ECO:0000256" key="2">
    <source>
        <dbReference type="ARBA" id="ARBA00007103"/>
    </source>
</evidence>
<evidence type="ECO:0000256" key="7">
    <source>
        <dbReference type="ARBA" id="ARBA00023192"/>
    </source>
</evidence>
<gene>
    <name evidence="12" type="ORF">AVDCRST_MAG35-1900</name>
</gene>
<evidence type="ECO:0000256" key="1">
    <source>
        <dbReference type="ARBA" id="ARBA00001933"/>
    </source>
</evidence>
<keyword evidence="7 10" id="KW-0198">Cysteine biosynthesis</keyword>